<protein>
    <submittedName>
        <fullName evidence="1">Uncharacterized protein</fullName>
    </submittedName>
</protein>
<accession>A0ABY5PFL0</accession>
<keyword evidence="2" id="KW-1185">Reference proteome</keyword>
<name>A0ABY5PFL0_9ACTN</name>
<sequence>MNTGDLVISTHPEQVAVLHYYLGDRFRYATSLGAQDDPRYLDWTDVTERLLNTPPTPTARALVDKLQPGQAVILVQPILRSYRWNAPWTRLVKRRSIEWERALNADARLRRVESFPRFGLRPPPRGVRAVLYRVRPTSRSTSTPAS</sequence>
<proteinExistence type="predicted"/>
<dbReference type="RefSeq" id="WP_353863870.1">
    <property type="nucleotide sequence ID" value="NZ_CP088295.1"/>
</dbReference>
<evidence type="ECO:0000313" key="1">
    <source>
        <dbReference type="EMBL" id="UUY03362.1"/>
    </source>
</evidence>
<gene>
    <name evidence="1" type="ORF">LRS13_22260</name>
</gene>
<reference evidence="2" key="1">
    <citation type="submission" date="2021-11" db="EMBL/GenBank/DDBJ databases">
        <title>Cultivation dependent microbiological survey of springs from the worlds oldest radium mine currently devoted to the extraction of radon-saturated water.</title>
        <authorList>
            <person name="Kapinusova G."/>
            <person name="Smrhova T."/>
            <person name="Strejcek M."/>
            <person name="Suman J."/>
            <person name="Jani K."/>
            <person name="Pajer P."/>
            <person name="Uhlik O."/>
        </authorList>
    </citation>
    <scope>NUCLEOTIDE SEQUENCE [LARGE SCALE GENOMIC DNA]</scope>
    <source>
        <strain evidence="2">J379</strain>
    </source>
</reference>
<evidence type="ECO:0000313" key="2">
    <source>
        <dbReference type="Proteomes" id="UP001058860"/>
    </source>
</evidence>
<dbReference type="Proteomes" id="UP001058860">
    <property type="component" value="Chromosome"/>
</dbReference>
<dbReference type="EMBL" id="CP088295">
    <property type="protein sequence ID" value="UUY03362.1"/>
    <property type="molecule type" value="Genomic_DNA"/>
</dbReference>
<organism evidence="1 2">
    <name type="scientific">Svornostia abyssi</name>
    <dbReference type="NCBI Taxonomy" id="2898438"/>
    <lineage>
        <taxon>Bacteria</taxon>
        <taxon>Bacillati</taxon>
        <taxon>Actinomycetota</taxon>
        <taxon>Thermoleophilia</taxon>
        <taxon>Solirubrobacterales</taxon>
        <taxon>Baekduiaceae</taxon>
        <taxon>Svornostia</taxon>
    </lineage>
</organism>